<gene>
    <name evidence="1" type="ORF">ODY93_19085</name>
</gene>
<reference evidence="1 2" key="1">
    <citation type="submission" date="2022-09" db="EMBL/GenBank/DDBJ databases">
        <title>The outer-membrane cytochrome OmcA is essential for infection of Shewanella oneidensis by a zebrafish-associated bacteriophage.</title>
        <authorList>
            <person name="Grenfell A.W."/>
            <person name="Intile P."/>
            <person name="Mcfarlane J."/>
            <person name="Leung D."/>
            <person name="Abdalla K."/>
            <person name="Wold M."/>
            <person name="Kees E."/>
            <person name="Gralnick J."/>
        </authorList>
    </citation>
    <scope>NUCLEOTIDE SEQUENCE [LARGE SCALE GENOMIC DNA]</scope>
    <source>
        <strain evidence="1 2">NF-5</strain>
    </source>
</reference>
<evidence type="ECO:0000313" key="2">
    <source>
        <dbReference type="Proteomes" id="UP001159075"/>
    </source>
</evidence>
<protein>
    <submittedName>
        <fullName evidence="1">Uncharacterized protein</fullName>
    </submittedName>
</protein>
<accession>A0ABT6UGU5</accession>
<dbReference type="EMBL" id="JAOTLW010000025">
    <property type="protein sequence ID" value="MDI5833692.1"/>
    <property type="molecule type" value="Genomic_DNA"/>
</dbReference>
<name>A0ABT6UGU5_9GAMM</name>
<sequence>MRDTDEKDAFSEYCKTKLGMKANAVADYAQVPRRTFYDWWHTRRHAVDLIIDGILYRQKMKNER</sequence>
<dbReference type="Proteomes" id="UP001159075">
    <property type="component" value="Unassembled WGS sequence"/>
</dbReference>
<dbReference type="RefSeq" id="WP_282679972.1">
    <property type="nucleotide sequence ID" value="NZ_JAOTLW010000025.1"/>
</dbReference>
<evidence type="ECO:0000313" key="1">
    <source>
        <dbReference type="EMBL" id="MDI5833692.1"/>
    </source>
</evidence>
<comment type="caution">
    <text evidence="1">The sequence shown here is derived from an EMBL/GenBank/DDBJ whole genome shotgun (WGS) entry which is preliminary data.</text>
</comment>
<proteinExistence type="predicted"/>
<keyword evidence="2" id="KW-1185">Reference proteome</keyword>
<organism evidence="1 2">
    <name type="scientific">Shewanella xiamenensis</name>
    <dbReference type="NCBI Taxonomy" id="332186"/>
    <lineage>
        <taxon>Bacteria</taxon>
        <taxon>Pseudomonadati</taxon>
        <taxon>Pseudomonadota</taxon>
        <taxon>Gammaproteobacteria</taxon>
        <taxon>Alteromonadales</taxon>
        <taxon>Shewanellaceae</taxon>
        <taxon>Shewanella</taxon>
    </lineage>
</organism>